<evidence type="ECO:0000313" key="1">
    <source>
        <dbReference type="EMBL" id="KZR97745.1"/>
    </source>
</evidence>
<accession>A0A164FFH1</accession>
<comment type="caution">
    <text evidence="1">The sequence shown here is derived from an EMBL/GenBank/DDBJ whole genome shotgun (WGS) entry which is preliminary data.</text>
</comment>
<feature type="non-terminal residue" evidence="1">
    <location>
        <position position="94"/>
    </location>
</feature>
<dbReference type="AlphaFoldDB" id="A0A164FFH1"/>
<name>A0A164FFH1_9CRUS</name>
<dbReference type="Proteomes" id="UP000076858">
    <property type="component" value="Unassembled WGS sequence"/>
</dbReference>
<reference evidence="1 2" key="1">
    <citation type="submission" date="2016-03" db="EMBL/GenBank/DDBJ databases">
        <title>EvidentialGene: Evidence-directed Construction of Genes on Genomes.</title>
        <authorList>
            <person name="Gilbert D.G."/>
            <person name="Choi J.-H."/>
            <person name="Mockaitis K."/>
            <person name="Colbourne J."/>
            <person name="Pfrender M."/>
        </authorList>
    </citation>
    <scope>NUCLEOTIDE SEQUENCE [LARGE SCALE GENOMIC DNA]</scope>
    <source>
        <strain evidence="1 2">Xinb3</strain>
        <tissue evidence="1">Complete organism</tissue>
    </source>
</reference>
<keyword evidence="2" id="KW-1185">Reference proteome</keyword>
<proteinExistence type="predicted"/>
<gene>
    <name evidence="1" type="ORF">APZ42_007215</name>
</gene>
<sequence length="94" mass="10731">IDLLPANVREPVNIYLKNNGPQIIHKMFFSNGTETLLAKMRQLGRMYSINILQFYLDNGNKEQLAQFMETITSIHYVGSAKRSLWGAASLHTFT</sequence>
<feature type="non-terminal residue" evidence="1">
    <location>
        <position position="1"/>
    </location>
</feature>
<evidence type="ECO:0000313" key="2">
    <source>
        <dbReference type="Proteomes" id="UP000076858"/>
    </source>
</evidence>
<dbReference type="EMBL" id="LRGB01020291">
    <property type="protein sequence ID" value="KZR97745.1"/>
    <property type="molecule type" value="Genomic_DNA"/>
</dbReference>
<organism evidence="1 2">
    <name type="scientific">Daphnia magna</name>
    <dbReference type="NCBI Taxonomy" id="35525"/>
    <lineage>
        <taxon>Eukaryota</taxon>
        <taxon>Metazoa</taxon>
        <taxon>Ecdysozoa</taxon>
        <taxon>Arthropoda</taxon>
        <taxon>Crustacea</taxon>
        <taxon>Branchiopoda</taxon>
        <taxon>Diplostraca</taxon>
        <taxon>Cladocera</taxon>
        <taxon>Anomopoda</taxon>
        <taxon>Daphniidae</taxon>
        <taxon>Daphnia</taxon>
    </lineage>
</organism>
<protein>
    <submittedName>
        <fullName evidence="1">Uncharacterized protein</fullName>
    </submittedName>
</protein>